<evidence type="ECO:0000313" key="2">
    <source>
        <dbReference type="Proteomes" id="UP000051936"/>
    </source>
</evidence>
<dbReference type="InterPro" id="IPR005197">
    <property type="entry name" value="Glyco_hydro_71"/>
</dbReference>
<dbReference type="EMBL" id="LJYG01000014">
    <property type="protein sequence ID" value="KRQ17381.1"/>
    <property type="molecule type" value="Genomic_DNA"/>
</dbReference>
<dbReference type="Proteomes" id="UP000051936">
    <property type="component" value="Unassembled WGS sequence"/>
</dbReference>
<keyword evidence="2" id="KW-1185">Reference proteome</keyword>
<gene>
    <name evidence="1" type="ORF">AOQ71_02280</name>
</gene>
<evidence type="ECO:0000313" key="1">
    <source>
        <dbReference type="EMBL" id="KRQ17381.1"/>
    </source>
</evidence>
<dbReference type="STRING" id="989370.AOQ71_02280"/>
<dbReference type="GO" id="GO:0051118">
    <property type="term" value="F:glucan endo-1,3-alpha-glucosidase activity"/>
    <property type="evidence" value="ECO:0007669"/>
    <property type="project" value="InterPro"/>
</dbReference>
<comment type="caution">
    <text evidence="1">The sequence shown here is derived from an EMBL/GenBank/DDBJ whole genome shotgun (WGS) entry which is preliminary data.</text>
</comment>
<name>A0A0R3ECZ1_9BRAD</name>
<dbReference type="Pfam" id="PF03659">
    <property type="entry name" value="Glyco_hydro_71"/>
    <property type="match status" value="1"/>
</dbReference>
<dbReference type="Gene3D" id="3.20.20.80">
    <property type="entry name" value="Glycosidases"/>
    <property type="match status" value="1"/>
</dbReference>
<accession>A0A0R3ECZ1</accession>
<organism evidence="1 2">
    <name type="scientific">Bradyrhizobium manausense</name>
    <dbReference type="NCBI Taxonomy" id="989370"/>
    <lineage>
        <taxon>Bacteria</taxon>
        <taxon>Pseudomonadati</taxon>
        <taxon>Pseudomonadota</taxon>
        <taxon>Alphaproteobacteria</taxon>
        <taxon>Hyphomicrobiales</taxon>
        <taxon>Nitrobacteraceae</taxon>
        <taxon>Bradyrhizobium</taxon>
    </lineage>
</organism>
<reference evidence="1 2" key="1">
    <citation type="submission" date="2015-09" db="EMBL/GenBank/DDBJ databases">
        <title>Draft Genome Sequence of Bradyrhizobium manausense Strain BR 3351T, a Novel Symbiotic Nitrogen-Fixing Alphaproteobacterium Isolated from Brazilian Amazon Rain Forest.</title>
        <authorList>
            <person name="De Araujo J.L."/>
            <person name="Zilli J.E."/>
        </authorList>
    </citation>
    <scope>NUCLEOTIDE SEQUENCE [LARGE SCALE GENOMIC DNA]</scope>
    <source>
        <strain evidence="1 2">BR3351</strain>
    </source>
</reference>
<proteinExistence type="predicted"/>
<evidence type="ECO:0008006" key="3">
    <source>
        <dbReference type="Google" id="ProtNLM"/>
    </source>
</evidence>
<dbReference type="AlphaFoldDB" id="A0A0R3ECZ1"/>
<protein>
    <recommendedName>
        <fullName evidence="3">Glycosyl hydrolase family 71</fullName>
    </recommendedName>
</protein>
<sequence>MKFEGTWYSQDLAKIASSGEAAAVKEFELFNSAGLDAVSLLLGPRMLPSSQFSRGLELVARVADRSNSTKVIPELWADPLSDDFKSFGQNVKRFMDAHPNAFLSRDGKPVFAFAFDSKSMAKVHDPYSGASKKIDEFLAPWGGSEFAYIIYYVPYDLNKAIESPLVHEADAVAVWTPQDDWSALHSSVVFKIASSLHKDAVFPVSPSFYQRRAGQFPMEYGNSFGAARYIDGWLEALRKRPAFVNIQTWNDFSEDTAIVPSSTAGETWLHLTAYFSSWLKTGFPPNRREERVMLLRPKQLVRAKLDNAGAKTINAAWRHGSPTVDYIDVVTILREPALVRLTLGSQIWELPVPAGIYEWLVRSNEAGSPGQSSYPTDTKLRHVTLAGAFESAVPVVQLFRGENLIGVVESKAPLLDKGGWQDFTIIADEAVLHSEQLRRKQPVEAH</sequence>